<dbReference type="GO" id="GO:0019684">
    <property type="term" value="P:photosynthesis, light reaction"/>
    <property type="evidence" value="ECO:0007669"/>
    <property type="project" value="InterPro"/>
</dbReference>
<dbReference type="EMBL" id="JAAIFS010000001">
    <property type="protein sequence ID" value="NEV85827.1"/>
    <property type="molecule type" value="Genomic_DNA"/>
</dbReference>
<dbReference type="InterPro" id="IPR014747">
    <property type="entry name" value="Bac_photo_RC_H_C"/>
</dbReference>
<name>A0A6B3QG34_STRTE</name>
<dbReference type="PANTHER" id="PTHR38463">
    <property type="entry name" value="STRESS RESPONSE PROTEIN YSNF"/>
    <property type="match status" value="1"/>
</dbReference>
<organism evidence="4">
    <name type="scientific">Streptomyces tendae</name>
    <dbReference type="NCBI Taxonomy" id="1932"/>
    <lineage>
        <taxon>Bacteria</taxon>
        <taxon>Bacillati</taxon>
        <taxon>Actinomycetota</taxon>
        <taxon>Actinomycetes</taxon>
        <taxon>Kitasatosporales</taxon>
        <taxon>Streptomycetaceae</taxon>
        <taxon>Streptomyces</taxon>
    </lineage>
</organism>
<dbReference type="Pfam" id="PF09557">
    <property type="entry name" value="DUF2382"/>
    <property type="match status" value="1"/>
</dbReference>
<gene>
    <name evidence="4" type="ORF">GUR47_03895</name>
</gene>
<dbReference type="Gene3D" id="3.90.50.10">
    <property type="entry name" value="Photosynthetic Reaction Center, subunit H, domain 2"/>
    <property type="match status" value="1"/>
</dbReference>
<dbReference type="GO" id="GO:0030077">
    <property type="term" value="C:plasma membrane light-harvesting complex"/>
    <property type="evidence" value="ECO:0007669"/>
    <property type="project" value="InterPro"/>
</dbReference>
<dbReference type="PANTHER" id="PTHR38463:SF1">
    <property type="entry name" value="STRESS RESPONSE PROTEIN YSNF"/>
    <property type="match status" value="1"/>
</dbReference>
<feature type="domain" description="PRC-barrel" evidence="2">
    <location>
        <begin position="6"/>
        <end position="75"/>
    </location>
</feature>
<dbReference type="InterPro" id="IPR052967">
    <property type="entry name" value="Stress_Response_Assoc"/>
</dbReference>
<feature type="compositionally biased region" description="Gly residues" evidence="1">
    <location>
        <begin position="155"/>
        <end position="168"/>
    </location>
</feature>
<dbReference type="Pfam" id="PF05239">
    <property type="entry name" value="PRC"/>
    <property type="match status" value="1"/>
</dbReference>
<evidence type="ECO:0000259" key="3">
    <source>
        <dbReference type="Pfam" id="PF09557"/>
    </source>
</evidence>
<evidence type="ECO:0000313" key="4">
    <source>
        <dbReference type="EMBL" id="NEV85827.1"/>
    </source>
</evidence>
<dbReference type="AlphaFoldDB" id="A0A6B3QG34"/>
<proteinExistence type="predicted"/>
<dbReference type="RefSeq" id="WP_164457547.1">
    <property type="nucleotide sequence ID" value="NZ_JAAIFS010000001.1"/>
</dbReference>
<reference evidence="4" key="1">
    <citation type="journal article" date="2020" name="Microorganisms">
        <title>Isolation, Genomic and Metabolomic Characterization of Streptomyces tendae VITAKN with Quorum Sensing Inhibitory Activity from Southern India.</title>
        <authorList>
            <person name="Ishaque N.M."/>
            <person name="Burgsdorf I."/>
            <person name="Limlingan Malit J.J."/>
            <person name="Saha S."/>
            <person name="Teta R."/>
            <person name="Ewe D."/>
            <person name="Kannabiran K."/>
            <person name="Hrouzek P."/>
            <person name="Steindler L."/>
            <person name="Costantino V."/>
            <person name="Saurav K."/>
        </authorList>
    </citation>
    <scope>NUCLEOTIDE SEQUENCE</scope>
    <source>
        <strain evidence="4">VITAKN</strain>
    </source>
</reference>
<dbReference type="InterPro" id="IPR019060">
    <property type="entry name" value="DUF2382"/>
</dbReference>
<dbReference type="InterPro" id="IPR027275">
    <property type="entry name" value="PRC-brl_dom"/>
</dbReference>
<comment type="caution">
    <text evidence="4">The sequence shown here is derived from an EMBL/GenBank/DDBJ whole genome shotgun (WGS) entry which is preliminary data.</text>
</comment>
<feature type="region of interest" description="Disordered" evidence="1">
    <location>
        <begin position="119"/>
        <end position="172"/>
    </location>
</feature>
<evidence type="ECO:0000256" key="1">
    <source>
        <dbReference type="SAM" id="MobiDB-lite"/>
    </source>
</evidence>
<accession>A0A6B3QG34</accession>
<dbReference type="InterPro" id="IPR011033">
    <property type="entry name" value="PRC_barrel-like_sf"/>
</dbReference>
<dbReference type="SUPFAM" id="SSF50346">
    <property type="entry name" value="PRC-barrel domain"/>
    <property type="match status" value="1"/>
</dbReference>
<feature type="region of interest" description="Disordered" evidence="1">
    <location>
        <begin position="282"/>
        <end position="317"/>
    </location>
</feature>
<feature type="domain" description="DUF2382" evidence="3">
    <location>
        <begin position="185"/>
        <end position="296"/>
    </location>
</feature>
<evidence type="ECO:0000259" key="2">
    <source>
        <dbReference type="Pfam" id="PF05239"/>
    </source>
</evidence>
<protein>
    <submittedName>
        <fullName evidence="4">PRC and DUF2382 domain-containing protein</fullName>
    </submittedName>
</protein>
<feature type="compositionally biased region" description="Low complexity" evidence="1">
    <location>
        <begin position="122"/>
        <end position="143"/>
    </location>
</feature>
<sequence>MITREEIANVLDQPVYDGDGNKIGDAKHVFFDDMTGRPEWVSVKTGMFGSTESFVPIRDAALVQDHLEVPYGKDQVKGAPSVDVDAGGHLSETEEHRLYDYYGINWDSVLSEAERTDDDRFAAGPGTAGAAGAAGAAGVAGTRGEAGGKDLRGTAGAGGTAGTAGGTAGRQDAMEREAMRGDQAMTRSEEQMHIGVERHESGRARLRKYVVTEEVQQTVPVTHEEVRVVREPITDANRDEAMAGPEISEAEHEVTLHAERPVVETETVPVERVRMTTEELTENETVRGQVRKERIEAETESFTEDEMRQGGKRRGRE</sequence>